<dbReference type="PANTHER" id="PTHR23504:SF15">
    <property type="entry name" value="MAJOR FACILITATOR SUPERFAMILY (MFS) PROFILE DOMAIN-CONTAINING PROTEIN"/>
    <property type="match status" value="1"/>
</dbReference>
<feature type="transmembrane region" description="Helical" evidence="7">
    <location>
        <begin position="222"/>
        <end position="249"/>
    </location>
</feature>
<feature type="transmembrane region" description="Helical" evidence="7">
    <location>
        <begin position="116"/>
        <end position="135"/>
    </location>
</feature>
<dbReference type="Proteomes" id="UP000789706">
    <property type="component" value="Unassembled WGS sequence"/>
</dbReference>
<evidence type="ECO:0000256" key="5">
    <source>
        <dbReference type="ARBA" id="ARBA00023136"/>
    </source>
</evidence>
<evidence type="ECO:0000256" key="7">
    <source>
        <dbReference type="SAM" id="Phobius"/>
    </source>
</evidence>
<dbReference type="InterPro" id="IPR036259">
    <property type="entry name" value="MFS_trans_sf"/>
</dbReference>
<feature type="transmembrane region" description="Helical" evidence="7">
    <location>
        <begin position="155"/>
        <end position="177"/>
    </location>
</feature>
<comment type="subcellular location">
    <subcellularLocation>
        <location evidence="1">Membrane</location>
        <topology evidence="1">Multi-pass membrane protein</topology>
    </subcellularLocation>
</comment>
<dbReference type="EMBL" id="CAJVPK010000654">
    <property type="protein sequence ID" value="CAG8536554.1"/>
    <property type="molecule type" value="Genomic_DNA"/>
</dbReference>
<evidence type="ECO:0000313" key="9">
    <source>
        <dbReference type="Proteomes" id="UP000789706"/>
    </source>
</evidence>
<accession>A0A9N9ANE4</accession>
<evidence type="ECO:0000256" key="3">
    <source>
        <dbReference type="ARBA" id="ARBA00022692"/>
    </source>
</evidence>
<gene>
    <name evidence="8" type="ORF">DEBURN_LOCUS6402</name>
</gene>
<evidence type="ECO:0000256" key="2">
    <source>
        <dbReference type="ARBA" id="ARBA00022448"/>
    </source>
</evidence>
<dbReference type="Gene3D" id="1.20.1250.20">
    <property type="entry name" value="MFS general substrate transporter like domains"/>
    <property type="match status" value="1"/>
</dbReference>
<dbReference type="OrthoDB" id="419616at2759"/>
<organism evidence="8 9">
    <name type="scientific">Diversispora eburnea</name>
    <dbReference type="NCBI Taxonomy" id="1213867"/>
    <lineage>
        <taxon>Eukaryota</taxon>
        <taxon>Fungi</taxon>
        <taxon>Fungi incertae sedis</taxon>
        <taxon>Mucoromycota</taxon>
        <taxon>Glomeromycotina</taxon>
        <taxon>Glomeromycetes</taxon>
        <taxon>Diversisporales</taxon>
        <taxon>Diversisporaceae</taxon>
        <taxon>Diversispora</taxon>
    </lineage>
</organism>
<proteinExistence type="predicted"/>
<dbReference type="PANTHER" id="PTHR23504">
    <property type="entry name" value="MAJOR FACILITATOR SUPERFAMILY DOMAIN-CONTAINING PROTEIN 10"/>
    <property type="match status" value="1"/>
</dbReference>
<name>A0A9N9ANE4_9GLOM</name>
<evidence type="ECO:0000256" key="6">
    <source>
        <dbReference type="SAM" id="MobiDB-lite"/>
    </source>
</evidence>
<feature type="transmembrane region" description="Helical" evidence="7">
    <location>
        <begin position="299"/>
        <end position="319"/>
    </location>
</feature>
<evidence type="ECO:0000313" key="8">
    <source>
        <dbReference type="EMBL" id="CAG8536554.1"/>
    </source>
</evidence>
<dbReference type="SUPFAM" id="SSF103473">
    <property type="entry name" value="MFS general substrate transporter"/>
    <property type="match status" value="1"/>
</dbReference>
<feature type="transmembrane region" description="Helical" evidence="7">
    <location>
        <begin position="189"/>
        <end position="210"/>
    </location>
</feature>
<feature type="transmembrane region" description="Helical" evidence="7">
    <location>
        <begin position="53"/>
        <end position="74"/>
    </location>
</feature>
<keyword evidence="5 7" id="KW-0472">Membrane</keyword>
<keyword evidence="9" id="KW-1185">Reference proteome</keyword>
<dbReference type="GO" id="GO:0016020">
    <property type="term" value="C:membrane"/>
    <property type="evidence" value="ECO:0007669"/>
    <property type="project" value="UniProtKB-SubCell"/>
</dbReference>
<keyword evidence="3 7" id="KW-0812">Transmembrane</keyword>
<keyword evidence="4 7" id="KW-1133">Transmembrane helix</keyword>
<feature type="region of interest" description="Disordered" evidence="6">
    <location>
        <begin position="1"/>
        <end position="23"/>
    </location>
</feature>
<reference evidence="8" key="1">
    <citation type="submission" date="2021-06" db="EMBL/GenBank/DDBJ databases">
        <authorList>
            <person name="Kallberg Y."/>
            <person name="Tangrot J."/>
            <person name="Rosling A."/>
        </authorList>
    </citation>
    <scope>NUCLEOTIDE SEQUENCE</scope>
    <source>
        <strain evidence="8">AZ414A</strain>
    </source>
</reference>
<dbReference type="AlphaFoldDB" id="A0A9N9ANE4"/>
<sequence length="331" mass="37043">MSNLSFDEQVDFPPSPHSNQSTELLENNDEISETAPLIPITKKKDTPLPKSQLFILRPILLFGLFGNVIGITLFGLSRSLIWAIITRSSCGILNGNIGVAKSMLGEITDKTNQAKAFSLFGFWLFSLTGFIVGYFKLIETHHPNSQRLGFSAAKLALTLACMGCVQLFSQFIIYPWLARRINIAKTYPFIWFSYIPIYLSFPTINKFYIFLYDKKIETADTIIWYILLPFLTIRFFLNVFSYTSSMLFINNSATPNILGTVNGIAQASASFVRTVGPALGGFLWSWSLTNNLSFPFDNYFAFVVLSIISLIGGYQSSFIPHNLSAANSSDK</sequence>
<evidence type="ECO:0000256" key="1">
    <source>
        <dbReference type="ARBA" id="ARBA00004141"/>
    </source>
</evidence>
<protein>
    <submittedName>
        <fullName evidence="8">11253_t:CDS:1</fullName>
    </submittedName>
</protein>
<evidence type="ECO:0000256" key="4">
    <source>
        <dbReference type="ARBA" id="ARBA00022989"/>
    </source>
</evidence>
<comment type="caution">
    <text evidence="8">The sequence shown here is derived from an EMBL/GenBank/DDBJ whole genome shotgun (WGS) entry which is preliminary data.</text>
</comment>
<keyword evidence="2" id="KW-0813">Transport</keyword>